<evidence type="ECO:0000313" key="2">
    <source>
        <dbReference type="Proteomes" id="UP000184420"/>
    </source>
</evidence>
<dbReference type="AlphaFoldDB" id="A0A1M7MX10"/>
<dbReference type="RefSeq" id="WP_073087610.1">
    <property type="nucleotide sequence ID" value="NZ_FRBL01000015.1"/>
</dbReference>
<dbReference type="OrthoDB" id="5134860at2"/>
<evidence type="ECO:0000313" key="1">
    <source>
        <dbReference type="EMBL" id="SHM95169.1"/>
    </source>
</evidence>
<protein>
    <submittedName>
        <fullName evidence="1">Uncharacterized protein</fullName>
    </submittedName>
</protein>
<gene>
    <name evidence="1" type="ORF">SAMN05444266_11524</name>
</gene>
<reference evidence="1 2" key="1">
    <citation type="submission" date="2016-11" db="EMBL/GenBank/DDBJ databases">
        <authorList>
            <person name="Jaros S."/>
            <person name="Januszkiewicz K."/>
            <person name="Wedrychowicz H."/>
        </authorList>
    </citation>
    <scope>NUCLEOTIDE SEQUENCE [LARGE SCALE GENOMIC DNA]</scope>
    <source>
        <strain evidence="1 2">DSM 27406</strain>
    </source>
</reference>
<sequence length="310" mass="35574">MNTTKYIHCAMAGLLGLFLLSCSKSDKNEGIANKGPKPDSIWQEHWLEHNQRLTLAYYDEQVAVYKDPAVSPTVTWPYELMSKTWKYAKEVYGEMGPDPRLYVVLHGGAYGNVGQPQYYPDSSGDNKNIVDFSTTDWDNFVFPEPGLIHEICHIVESTTNGVKGSPAFTVWGDSKWQDIFVYDVYRKLGMKAKADAWHMYYLDDQVDYPEKGSHWFRDWWLPIYTKYGEQKVLSQFFVLVSKNFPKANTAELGFPEYTRRMNLGEYIHFMSGAAGVNLKNQATTAFGWTSECDAQFKQARIDFPGVTYKD</sequence>
<keyword evidence="2" id="KW-1185">Reference proteome</keyword>
<accession>A0A1M7MX10</accession>
<name>A0A1M7MX10_9BACT</name>
<dbReference type="STRING" id="1419482.SAMN05444266_11524"/>
<dbReference type="Proteomes" id="UP000184420">
    <property type="component" value="Unassembled WGS sequence"/>
</dbReference>
<organism evidence="1 2">
    <name type="scientific">Chitinophaga jiangningensis</name>
    <dbReference type="NCBI Taxonomy" id="1419482"/>
    <lineage>
        <taxon>Bacteria</taxon>
        <taxon>Pseudomonadati</taxon>
        <taxon>Bacteroidota</taxon>
        <taxon>Chitinophagia</taxon>
        <taxon>Chitinophagales</taxon>
        <taxon>Chitinophagaceae</taxon>
        <taxon>Chitinophaga</taxon>
    </lineage>
</organism>
<dbReference type="PROSITE" id="PS51257">
    <property type="entry name" value="PROKAR_LIPOPROTEIN"/>
    <property type="match status" value="1"/>
</dbReference>
<proteinExistence type="predicted"/>
<dbReference type="EMBL" id="FRBL01000015">
    <property type="protein sequence ID" value="SHM95169.1"/>
    <property type="molecule type" value="Genomic_DNA"/>
</dbReference>